<evidence type="ECO:0000256" key="3">
    <source>
        <dbReference type="ARBA" id="ARBA00016093"/>
    </source>
</evidence>
<accession>A0A8T2S0N5</accession>
<dbReference type="EMBL" id="CM035428">
    <property type="protein sequence ID" value="KAH7301395.1"/>
    <property type="molecule type" value="Genomic_DNA"/>
</dbReference>
<evidence type="ECO:0000256" key="4">
    <source>
        <dbReference type="ARBA" id="ARBA00023054"/>
    </source>
</evidence>
<dbReference type="InterPro" id="IPR040661">
    <property type="entry name" value="LZ3wCH"/>
</dbReference>
<dbReference type="Pfam" id="PF07106">
    <property type="entry name" value="WHD_TBPIP"/>
    <property type="match status" value="1"/>
</dbReference>
<dbReference type="PANTHER" id="PTHR15938">
    <property type="entry name" value="TBP-1 INTERACTING PROTEIN"/>
    <property type="match status" value="1"/>
</dbReference>
<dbReference type="GO" id="GO:0003690">
    <property type="term" value="F:double-stranded DNA binding"/>
    <property type="evidence" value="ECO:0007669"/>
    <property type="project" value="TreeGrafter"/>
</dbReference>
<dbReference type="Proteomes" id="UP000825935">
    <property type="component" value="Chromosome 23"/>
</dbReference>
<dbReference type="GO" id="GO:0000794">
    <property type="term" value="C:condensed nuclear chromosome"/>
    <property type="evidence" value="ECO:0007669"/>
    <property type="project" value="TreeGrafter"/>
</dbReference>
<dbReference type="Pfam" id="PF18517">
    <property type="entry name" value="LZ3wCH"/>
    <property type="match status" value="1"/>
</dbReference>
<dbReference type="GO" id="GO:0000709">
    <property type="term" value="P:meiotic joint molecule formation"/>
    <property type="evidence" value="ECO:0007669"/>
    <property type="project" value="TreeGrafter"/>
</dbReference>
<keyword evidence="5" id="KW-0233">DNA recombination</keyword>
<keyword evidence="7" id="KW-0469">Meiosis</keyword>
<feature type="domain" description="Leucine zipper with capping helix" evidence="10">
    <location>
        <begin position="149"/>
        <end position="205"/>
    </location>
</feature>
<comment type="subcellular location">
    <subcellularLocation>
        <location evidence="1">Nucleus</location>
    </subcellularLocation>
</comment>
<comment type="caution">
    <text evidence="11">The sequence shown here is derived from an EMBL/GenBank/DDBJ whole genome shotgun (WGS) entry which is preliminary data.</text>
</comment>
<evidence type="ECO:0000259" key="9">
    <source>
        <dbReference type="Pfam" id="PF07106"/>
    </source>
</evidence>
<proteinExistence type="inferred from homology"/>
<protein>
    <recommendedName>
        <fullName evidence="3">Homologous-pairing protein 2 homolog</fullName>
    </recommendedName>
</protein>
<feature type="coiled-coil region" evidence="8">
    <location>
        <begin position="81"/>
        <end position="145"/>
    </location>
</feature>
<evidence type="ECO:0000256" key="8">
    <source>
        <dbReference type="SAM" id="Coils"/>
    </source>
</evidence>
<evidence type="ECO:0000256" key="5">
    <source>
        <dbReference type="ARBA" id="ARBA00023172"/>
    </source>
</evidence>
<dbReference type="SUPFAM" id="SSF46785">
    <property type="entry name" value="Winged helix' DNA-binding domain"/>
    <property type="match status" value="1"/>
</dbReference>
<evidence type="ECO:0000313" key="11">
    <source>
        <dbReference type="EMBL" id="KAH7301395.1"/>
    </source>
</evidence>
<name>A0A8T2S0N5_CERRI</name>
<dbReference type="GO" id="GO:0120231">
    <property type="term" value="C:DNA recombinase auxiliary factor complex"/>
    <property type="evidence" value="ECO:0007669"/>
    <property type="project" value="TreeGrafter"/>
</dbReference>
<evidence type="ECO:0000259" key="10">
    <source>
        <dbReference type="Pfam" id="PF18517"/>
    </source>
</evidence>
<dbReference type="OMA" id="QKYHREW"/>
<dbReference type="InterPro" id="IPR036390">
    <property type="entry name" value="WH_DNA-bd_sf"/>
</dbReference>
<dbReference type="AlphaFoldDB" id="A0A8T2S0N5"/>
<keyword evidence="12" id="KW-1185">Reference proteome</keyword>
<evidence type="ECO:0000313" key="12">
    <source>
        <dbReference type="Proteomes" id="UP000825935"/>
    </source>
</evidence>
<dbReference type="GO" id="GO:0010774">
    <property type="term" value="P:meiotic strand invasion involved in reciprocal meiotic recombination"/>
    <property type="evidence" value="ECO:0007669"/>
    <property type="project" value="TreeGrafter"/>
</dbReference>
<keyword evidence="6" id="KW-0539">Nucleus</keyword>
<keyword evidence="4 8" id="KW-0175">Coiled coil</keyword>
<evidence type="ECO:0000256" key="6">
    <source>
        <dbReference type="ARBA" id="ARBA00023242"/>
    </source>
</evidence>
<comment type="similarity">
    <text evidence="2">Belongs to the HOP2 family.</text>
</comment>
<gene>
    <name evidence="11" type="ORF">KP509_23G023500</name>
</gene>
<dbReference type="OrthoDB" id="272266at2759"/>
<dbReference type="InterPro" id="IPR036388">
    <property type="entry name" value="WH-like_DNA-bd_sf"/>
</dbReference>
<evidence type="ECO:0000256" key="7">
    <source>
        <dbReference type="ARBA" id="ARBA00023254"/>
    </source>
</evidence>
<evidence type="ECO:0000256" key="1">
    <source>
        <dbReference type="ARBA" id="ARBA00004123"/>
    </source>
</evidence>
<dbReference type="GO" id="GO:0120230">
    <property type="term" value="F:recombinase activator activity"/>
    <property type="evidence" value="ECO:0007669"/>
    <property type="project" value="TreeGrafter"/>
</dbReference>
<dbReference type="PANTHER" id="PTHR15938:SF0">
    <property type="entry name" value="HOMOLOGOUS-PAIRING PROTEIN 2 HOMOLOG"/>
    <property type="match status" value="1"/>
</dbReference>
<dbReference type="Gene3D" id="1.10.10.10">
    <property type="entry name" value="Winged helix-like DNA-binding domain superfamily/Winged helix DNA-binding domain"/>
    <property type="match status" value="1"/>
</dbReference>
<dbReference type="GO" id="GO:0007129">
    <property type="term" value="P:homologous chromosome pairing at meiosis"/>
    <property type="evidence" value="ECO:0007669"/>
    <property type="project" value="TreeGrafter"/>
</dbReference>
<evidence type="ECO:0000256" key="2">
    <source>
        <dbReference type="ARBA" id="ARBA00007922"/>
    </source>
</evidence>
<feature type="domain" description="Homologous-pairing protein 2 winged helix" evidence="9">
    <location>
        <begin position="9"/>
        <end position="68"/>
    </location>
</feature>
<reference evidence="11 12" key="1">
    <citation type="submission" date="2021-08" db="EMBL/GenBank/DDBJ databases">
        <title>WGS assembly of Ceratopteris richardii.</title>
        <authorList>
            <person name="Marchant D.B."/>
            <person name="Chen G."/>
            <person name="Jenkins J."/>
            <person name="Shu S."/>
            <person name="Leebens-Mack J."/>
            <person name="Grimwood J."/>
            <person name="Schmutz J."/>
            <person name="Soltis P."/>
            <person name="Soltis D."/>
            <person name="Chen Z.-H."/>
        </authorList>
    </citation>
    <scope>NUCLEOTIDE SEQUENCE [LARGE SCALE GENOMIC DNA]</scope>
    <source>
        <strain evidence="11">Whitten #5841</strain>
        <tissue evidence="11">Leaf</tissue>
    </source>
</reference>
<organism evidence="11 12">
    <name type="scientific">Ceratopteris richardii</name>
    <name type="common">Triangle waterfern</name>
    <dbReference type="NCBI Taxonomy" id="49495"/>
    <lineage>
        <taxon>Eukaryota</taxon>
        <taxon>Viridiplantae</taxon>
        <taxon>Streptophyta</taxon>
        <taxon>Embryophyta</taxon>
        <taxon>Tracheophyta</taxon>
        <taxon>Polypodiopsida</taxon>
        <taxon>Polypodiidae</taxon>
        <taxon>Polypodiales</taxon>
        <taxon>Pteridineae</taxon>
        <taxon>Pteridaceae</taxon>
        <taxon>Parkerioideae</taxon>
        <taxon>Ceratopteris</taxon>
    </lineage>
</organism>
<sequence length="222" mass="25972">MPTKSDSPEGIILNYMNEQNRPLNVQNVADALQKYSIKKGIVQKVLDSLADSGKVSAKEYGKQKIYLARQDQFQISNPQELQELNLNNEKLRSELQTEKASLSSLETELRALESNLTLEQIKEKETKLRLEIKNAEHRLEKLRQGVVLVSVEERQKVQETFVSKLGEWRKRKRMFKELWDLITESLPRDLKEFKEELGIEYDEDVEVNLQDYVNLVPKKLKR</sequence>
<dbReference type="InterPro" id="IPR010776">
    <property type="entry name" value="Hop2_WH_dom"/>
</dbReference>